<proteinExistence type="predicted"/>
<evidence type="ECO:0000313" key="1">
    <source>
        <dbReference type="EMBL" id="KAF7234178.1"/>
    </source>
</evidence>
<dbReference type="EMBL" id="JTDE01011561">
    <property type="protein sequence ID" value="KAF7234178.1"/>
    <property type="molecule type" value="Genomic_DNA"/>
</dbReference>
<evidence type="ECO:0000313" key="2">
    <source>
        <dbReference type="Proteomes" id="UP000822476"/>
    </source>
</evidence>
<dbReference type="AlphaFoldDB" id="A0A8S9YGD2"/>
<comment type="caution">
    <text evidence="1">The sequence shown here is derived from an EMBL/GenBank/DDBJ whole genome shotgun (WGS) entry which is preliminary data.</text>
</comment>
<organism evidence="1 2">
    <name type="scientific">Paragonimus skrjabini miyazakii</name>
    <dbReference type="NCBI Taxonomy" id="59628"/>
    <lineage>
        <taxon>Eukaryota</taxon>
        <taxon>Metazoa</taxon>
        <taxon>Spiralia</taxon>
        <taxon>Lophotrochozoa</taxon>
        <taxon>Platyhelminthes</taxon>
        <taxon>Trematoda</taxon>
        <taxon>Digenea</taxon>
        <taxon>Plagiorchiida</taxon>
        <taxon>Troglotremata</taxon>
        <taxon>Troglotrematidae</taxon>
        <taxon>Paragonimus</taxon>
    </lineage>
</organism>
<accession>A0A8S9YGD2</accession>
<gene>
    <name evidence="1" type="ORF">EG68_12243</name>
</gene>
<keyword evidence="2" id="KW-1185">Reference proteome</keyword>
<sequence length="41" mass="4632">MCVICVQIVISTDRFGCTPLKELQNPPPSKFSFMPFLLSRS</sequence>
<name>A0A8S9YGD2_9TREM</name>
<reference evidence="1" key="1">
    <citation type="submission" date="2019-07" db="EMBL/GenBank/DDBJ databases">
        <title>Annotation for the trematode Paragonimus miyazaki's.</title>
        <authorList>
            <person name="Choi Y.-J."/>
        </authorList>
    </citation>
    <scope>NUCLEOTIDE SEQUENCE</scope>
    <source>
        <strain evidence="1">Japan</strain>
    </source>
</reference>
<dbReference type="Proteomes" id="UP000822476">
    <property type="component" value="Unassembled WGS sequence"/>
</dbReference>
<protein>
    <submittedName>
        <fullName evidence="1">Uncharacterized protein</fullName>
    </submittedName>
</protein>